<dbReference type="RefSeq" id="XP_002425561.1">
    <property type="nucleotide sequence ID" value="XM_002425516.1"/>
</dbReference>
<evidence type="ECO:0000259" key="17">
    <source>
        <dbReference type="Pfam" id="PF17407"/>
    </source>
</evidence>
<dbReference type="Pfam" id="PF17403">
    <property type="entry name" value="Nrap_D2"/>
    <property type="match status" value="1"/>
</dbReference>
<dbReference type="OMA" id="NPHGGKE"/>
<sequence length="1130" mass="131325">MEGNESDTGFSSQGSSDEILEELEQKGLKRSYPEEDDNESEEKDVSNAEKRKLKKLYKPPTAEELNHLKETQNLFHSNLFRLQIEEMLKEIQIKDKRRLQFEAWFEKFQSAVSKLKDNIHSYKIIDQEWLKNYKVKIPIPQTPYNVDGNYQFKKPSAVKVIGSYASNLLIGPKFTVDILVEIPQTFFYKEDYLNCKYHRKRALYMCEFIHQLQEFPDLIESFNFISDELDSLKPGIEITPVGKLNKHVSIFLHFCPPKDTFKLNRFSPGKNNVRVKWFFNETENKTDLFPTPFYNSTILADLIIEDNMNYLKETLLMHNNIKDGILLLKIWLKQRELDNSIGSFNGFLLCMLVCYLLQIKKINVLMSSYQIFRNVCHYLMGCDWLKNGIILCSNNDDANMPTLTEFHSHHKVVFIDITGYHNFCYAVNPCTFERIQQEAQCAIDYLNNHNINSFQVLFINKVPFYRHFDHLVTFSNGELLENIVDVYSPKSKRLNYCGVNSHLISELIINLLKRGLGNRVTNLSVKPASKIRWKINKKFKSTLTFTIGFNLDPNNYFSVIDKALEFETDSFREFWGDKSELRRFKDGSITEAVVWNGQTFSQKRLIVKEILIYLLKLKFGLEIGDFQYVANQLESYTSKNVEEDTLTVLETFDQLVKQIRDLNNLPLEIVSVQGTSPVFRYADAFPPIPQKQRKTYQKKNHGTHARINTDLKSCPPWISPINIILKMAASSKWPLDLEGIKRIRAAFNIKISESLASQCGIVSEAFPDRLELIKNGFVFHLKIVYPNEIALLKRIVDTDGLVKYKDNEKSLKLEKESIYLPKHSSTLHGLYQEHNSFGPACCLVKRWISSHLLDHFHVSEECVELLVASLYLKPQPHKPPCQPQVAFFRYHYLMATTNWNTECIILNFNDELTHEEMMDIESEFSNNRDALPPLFIATPYDKKKSVFTVNSPNSLILLRLVELSANALKIIDQQIYSQSLFSNQVLFSPCLDSYDVLIRINDDYNPKKKVSSDVNFDDDSEYRKNIPINGFDPVSLYLTELRENYSDFVLFFHDSYGGSIIAAIWKPDTLEPCEFKVPNISGRKFNEKTKMLELNKEALLEDFWHVGKDLVKKIEVKTDGVFKTLNLFKN</sequence>
<evidence type="ECO:0000256" key="8">
    <source>
        <dbReference type="ARBA" id="ARBA00035000"/>
    </source>
</evidence>
<feature type="compositionally biased region" description="Basic and acidic residues" evidence="11">
    <location>
        <begin position="23"/>
        <end position="33"/>
    </location>
</feature>
<dbReference type="InterPro" id="IPR035082">
    <property type="entry name" value="Nrap_D1"/>
</dbReference>
<dbReference type="HOGENOM" id="CLU_003502_0_1_1"/>
<gene>
    <name evidence="19" type="primary">8237366</name>
    <name evidence="18" type="ORF">Phum_PHUM209410</name>
</gene>
<dbReference type="InterPro" id="IPR035369">
    <property type="entry name" value="Nrap_D4"/>
</dbReference>
<dbReference type="GO" id="GO:0006364">
    <property type="term" value="P:rRNA processing"/>
    <property type="evidence" value="ECO:0007669"/>
    <property type="project" value="TreeGrafter"/>
</dbReference>
<dbReference type="STRING" id="121224.E0VHG7"/>
<evidence type="ECO:0000256" key="7">
    <source>
        <dbReference type="ARBA" id="ARBA00023242"/>
    </source>
</evidence>
<dbReference type="Gene3D" id="1.10.1410.10">
    <property type="match status" value="2"/>
</dbReference>
<reference evidence="18" key="2">
    <citation type="submission" date="2007-04" db="EMBL/GenBank/DDBJ databases">
        <title>The genome of the human body louse.</title>
        <authorList>
            <consortium name="The Human Body Louse Genome Consortium"/>
            <person name="Kirkness E."/>
            <person name="Walenz B."/>
            <person name="Hass B."/>
            <person name="Bruggner R."/>
            <person name="Strausberg R."/>
        </authorList>
    </citation>
    <scope>NUCLEOTIDE SEQUENCE</scope>
    <source>
        <strain evidence="18">USDA</strain>
    </source>
</reference>
<dbReference type="CTD" id="8237366"/>
<dbReference type="KEGG" id="phu:Phum_PHUM209410"/>
<evidence type="ECO:0000313" key="20">
    <source>
        <dbReference type="Proteomes" id="UP000009046"/>
    </source>
</evidence>
<evidence type="ECO:0000256" key="5">
    <source>
        <dbReference type="ARBA" id="ARBA00022454"/>
    </source>
</evidence>
<dbReference type="FunFam" id="1.10.1410.10:FF:000005">
    <property type="entry name" value="Nucleolar protein 6"/>
    <property type="match status" value="1"/>
</dbReference>
<keyword evidence="7 10" id="KW-0539">Nucleus</keyword>
<comment type="subunit">
    <text evidence="9">Part of the small subunit (SSU) processome, composed of more than 70 proteins and the RNA chaperone small nucleolar RNA (snoRNA) U3.</text>
</comment>
<dbReference type="PANTHER" id="PTHR17972:SF0">
    <property type="entry name" value="NUCLEOLAR PROTEIN 6"/>
    <property type="match status" value="1"/>
</dbReference>
<evidence type="ECO:0000259" key="15">
    <source>
        <dbReference type="Pfam" id="PF17405"/>
    </source>
</evidence>
<organism>
    <name type="scientific">Pediculus humanus subsp. corporis</name>
    <name type="common">Body louse</name>
    <dbReference type="NCBI Taxonomy" id="121224"/>
    <lineage>
        <taxon>Eukaryota</taxon>
        <taxon>Metazoa</taxon>
        <taxon>Ecdysozoa</taxon>
        <taxon>Arthropoda</taxon>
        <taxon>Hexapoda</taxon>
        <taxon>Insecta</taxon>
        <taxon>Pterygota</taxon>
        <taxon>Neoptera</taxon>
        <taxon>Paraneoptera</taxon>
        <taxon>Psocodea</taxon>
        <taxon>Troctomorpha</taxon>
        <taxon>Phthiraptera</taxon>
        <taxon>Anoplura</taxon>
        <taxon>Pediculidae</taxon>
        <taxon>Pediculus</taxon>
    </lineage>
</organism>
<keyword evidence="6 10" id="KW-0694">RNA-binding</keyword>
<dbReference type="Proteomes" id="UP000009046">
    <property type="component" value="Unassembled WGS sequence"/>
</dbReference>
<protein>
    <recommendedName>
        <fullName evidence="4 10">Nucleolar protein 6</fullName>
    </recommendedName>
</protein>
<dbReference type="EMBL" id="AAZO01002418">
    <property type="status" value="NOT_ANNOTATED_CDS"/>
    <property type="molecule type" value="Genomic_DNA"/>
</dbReference>
<evidence type="ECO:0000256" key="3">
    <source>
        <dbReference type="ARBA" id="ARBA00006674"/>
    </source>
</evidence>
<evidence type="ECO:0000256" key="1">
    <source>
        <dbReference type="ARBA" id="ARBA00004286"/>
    </source>
</evidence>
<dbReference type="InterPro" id="IPR035370">
    <property type="entry name" value="Nrap_D5"/>
</dbReference>
<dbReference type="InterPro" id="IPR005554">
    <property type="entry name" value="NOL6/Upt22"/>
</dbReference>
<evidence type="ECO:0000259" key="13">
    <source>
        <dbReference type="Pfam" id="PF17403"/>
    </source>
</evidence>
<dbReference type="GeneID" id="8237366"/>
<dbReference type="InParanoid" id="E0VHG7"/>
<comment type="subcellular location">
    <subcellularLocation>
        <location evidence="1">Chromosome</location>
    </subcellularLocation>
    <subcellularLocation>
        <location evidence="2 10">Nucleus</location>
        <location evidence="2 10">Nucleolus</location>
    </subcellularLocation>
</comment>
<dbReference type="GO" id="GO:0003723">
    <property type="term" value="F:RNA binding"/>
    <property type="evidence" value="ECO:0007669"/>
    <property type="project" value="UniProtKB-KW"/>
</dbReference>
<evidence type="ECO:0000256" key="4">
    <source>
        <dbReference type="ARBA" id="ARBA00016437"/>
    </source>
</evidence>
<dbReference type="AlphaFoldDB" id="E0VHG7"/>
<feature type="region of interest" description="Disordered" evidence="11">
    <location>
        <begin position="1"/>
        <end position="53"/>
    </location>
</feature>
<dbReference type="Pfam" id="PF17405">
    <property type="entry name" value="Nrap_D4"/>
    <property type="match status" value="1"/>
</dbReference>
<feature type="domain" description="Nrap protein" evidence="12">
    <location>
        <begin position="176"/>
        <end position="314"/>
    </location>
</feature>
<dbReference type="PANTHER" id="PTHR17972">
    <property type="entry name" value="NUCLEOLAR RNA-ASSOCIATED PROTEIN"/>
    <property type="match status" value="1"/>
</dbReference>
<feature type="domain" description="Nrap protein" evidence="13">
    <location>
        <begin position="321"/>
        <end position="461"/>
    </location>
</feature>
<dbReference type="SUPFAM" id="SSF81631">
    <property type="entry name" value="PAP/OAS1 substrate-binding domain"/>
    <property type="match status" value="1"/>
</dbReference>
<dbReference type="GO" id="GO:0005694">
    <property type="term" value="C:chromosome"/>
    <property type="evidence" value="ECO:0007669"/>
    <property type="project" value="UniProtKB-SubCell"/>
</dbReference>
<proteinExistence type="inferred from homology"/>
<evidence type="ECO:0000259" key="14">
    <source>
        <dbReference type="Pfam" id="PF17404"/>
    </source>
</evidence>
<dbReference type="Gene3D" id="3.30.70.3030">
    <property type="match status" value="1"/>
</dbReference>
<evidence type="ECO:0000313" key="18">
    <source>
        <dbReference type="EMBL" id="EEB12823.1"/>
    </source>
</evidence>
<dbReference type="GO" id="GO:0034456">
    <property type="term" value="C:UTP-C complex"/>
    <property type="evidence" value="ECO:0007669"/>
    <property type="project" value="TreeGrafter"/>
</dbReference>
<reference evidence="19" key="3">
    <citation type="submission" date="2020-05" db="UniProtKB">
        <authorList>
            <consortium name="EnsemblMetazoa"/>
        </authorList>
    </citation>
    <scope>IDENTIFICATION</scope>
    <source>
        <strain evidence="19">USDA</strain>
    </source>
</reference>
<dbReference type="InterPro" id="IPR035368">
    <property type="entry name" value="Nrap_D3"/>
</dbReference>
<evidence type="ECO:0000259" key="12">
    <source>
        <dbReference type="Pfam" id="PF03813"/>
    </source>
</evidence>
<comment type="function">
    <text evidence="8">Part of the small subunit (SSU) processome, first precursor of the small eukaryotic ribosomal subunit. During the assembly of the SSU processome in the nucleolus, many ribosome biogenesis factors, an RNA chaperone and ribosomal proteins associate with the nascent pre-rRNA and work in concert to generate RNA folding, modifications, rearrangements and cleavage as well as targeted degradation of pre-ribosomal RNA by the RNA exosome.</text>
</comment>
<feature type="domain" description="Nrap protein" evidence="14">
    <location>
        <begin position="465"/>
        <end position="619"/>
    </location>
</feature>
<evidence type="ECO:0000256" key="11">
    <source>
        <dbReference type="SAM" id="MobiDB-lite"/>
    </source>
</evidence>
<evidence type="ECO:0000256" key="10">
    <source>
        <dbReference type="RuleBase" id="RU364032"/>
    </source>
</evidence>
<dbReference type="OrthoDB" id="10251401at2759"/>
<feature type="domain" description="Nrap protein" evidence="17">
    <location>
        <begin position="991"/>
        <end position="1114"/>
    </location>
</feature>
<dbReference type="Pfam" id="PF17406">
    <property type="entry name" value="Nrap_D5"/>
    <property type="match status" value="1"/>
</dbReference>
<keyword evidence="5" id="KW-0158">Chromosome</keyword>
<dbReference type="Pfam" id="PF17407">
    <property type="entry name" value="Nrap_D6"/>
    <property type="match status" value="1"/>
</dbReference>
<dbReference type="eggNOG" id="KOG2054">
    <property type="taxonomic scope" value="Eukaryota"/>
</dbReference>
<accession>E0VHG7</accession>
<dbReference type="EMBL" id="DS235170">
    <property type="protein sequence ID" value="EEB12823.1"/>
    <property type="molecule type" value="Genomic_DNA"/>
</dbReference>
<evidence type="ECO:0000313" key="19">
    <source>
        <dbReference type="EnsemblMetazoa" id="PHUM209410-PA"/>
    </source>
</evidence>
<dbReference type="InterPro" id="IPR035367">
    <property type="entry name" value="Nrap_D2"/>
</dbReference>
<evidence type="ECO:0000259" key="16">
    <source>
        <dbReference type="Pfam" id="PF17406"/>
    </source>
</evidence>
<dbReference type="Pfam" id="PF17404">
    <property type="entry name" value="Nrap_D3"/>
    <property type="match status" value="1"/>
</dbReference>
<dbReference type="EnsemblMetazoa" id="PHUM209410-RA">
    <property type="protein sequence ID" value="PHUM209410-PA"/>
    <property type="gene ID" value="PHUM209410"/>
</dbReference>
<reference evidence="18" key="1">
    <citation type="submission" date="2007-04" db="EMBL/GenBank/DDBJ databases">
        <title>Annotation of Pediculus humanus corporis strain USDA.</title>
        <authorList>
            <person name="Kirkness E."/>
            <person name="Hannick L."/>
            <person name="Hass B."/>
            <person name="Bruggner R."/>
            <person name="Lawson D."/>
            <person name="Bidwell S."/>
            <person name="Joardar V."/>
            <person name="Caler E."/>
            <person name="Walenz B."/>
            <person name="Inman J."/>
            <person name="Schobel S."/>
            <person name="Galinsky K."/>
            <person name="Amedeo P."/>
            <person name="Strausberg R."/>
        </authorList>
    </citation>
    <scope>NUCLEOTIDE SEQUENCE</scope>
    <source>
        <strain evidence="18">USDA</strain>
    </source>
</reference>
<dbReference type="GO" id="GO:0006409">
    <property type="term" value="P:tRNA export from nucleus"/>
    <property type="evidence" value="ECO:0007669"/>
    <property type="project" value="TreeGrafter"/>
</dbReference>
<name>E0VHG7_PEDHC</name>
<feature type="compositionally biased region" description="Polar residues" evidence="11">
    <location>
        <begin position="1"/>
        <end position="16"/>
    </location>
</feature>
<dbReference type="FunFam" id="1.10.1410.10:FF:000006">
    <property type="entry name" value="Nucleolar protein 6"/>
    <property type="match status" value="1"/>
</dbReference>
<feature type="domain" description="Nrap protein" evidence="15">
    <location>
        <begin position="629"/>
        <end position="831"/>
    </location>
</feature>
<dbReference type="GO" id="GO:0032040">
    <property type="term" value="C:small-subunit processome"/>
    <property type="evidence" value="ECO:0007669"/>
    <property type="project" value="TreeGrafter"/>
</dbReference>
<dbReference type="FunCoup" id="E0VHG7">
    <property type="interactions" value="1488"/>
</dbReference>
<evidence type="ECO:0000256" key="9">
    <source>
        <dbReference type="ARBA" id="ARBA00035020"/>
    </source>
</evidence>
<keyword evidence="20" id="KW-1185">Reference proteome</keyword>
<dbReference type="InterPro" id="IPR035371">
    <property type="entry name" value="Nrap_D6"/>
</dbReference>
<dbReference type="Pfam" id="PF03813">
    <property type="entry name" value="Nrap"/>
    <property type="match status" value="1"/>
</dbReference>
<dbReference type="GO" id="GO:0032545">
    <property type="term" value="C:CURI complex"/>
    <property type="evidence" value="ECO:0007669"/>
    <property type="project" value="TreeGrafter"/>
</dbReference>
<comment type="similarity">
    <text evidence="3 10">Belongs to the NRAP family.</text>
</comment>
<evidence type="ECO:0000256" key="6">
    <source>
        <dbReference type="ARBA" id="ARBA00022884"/>
    </source>
</evidence>
<dbReference type="VEuPathDB" id="VectorBase:PHUM209410"/>
<evidence type="ECO:0000256" key="2">
    <source>
        <dbReference type="ARBA" id="ARBA00004604"/>
    </source>
</evidence>
<feature type="domain" description="Nrap protein" evidence="16">
    <location>
        <begin position="834"/>
        <end position="989"/>
    </location>
</feature>